<reference evidence="1 2" key="1">
    <citation type="submission" date="2012-06" db="EMBL/GenBank/DDBJ databases">
        <title>Complete genome sequence of Corynebacterium terpenotabidum Y-11 (=DSM 44721).</title>
        <authorList>
            <person name="Ruckert C."/>
            <person name="Albersmeier A."/>
            <person name="Al-Dilaimi A."/>
            <person name="Szczepanowski R."/>
            <person name="Kalinowski J."/>
        </authorList>
    </citation>
    <scope>NUCLEOTIDE SEQUENCE [LARGE SCALE GENOMIC DNA]</scope>
    <source>
        <strain evidence="1 2">Y-11</strain>
    </source>
</reference>
<organism evidence="1 2">
    <name type="scientific">Corynebacterium terpenotabidum Y-11</name>
    <dbReference type="NCBI Taxonomy" id="1200352"/>
    <lineage>
        <taxon>Bacteria</taxon>
        <taxon>Bacillati</taxon>
        <taxon>Actinomycetota</taxon>
        <taxon>Actinomycetes</taxon>
        <taxon>Mycobacteriales</taxon>
        <taxon>Corynebacteriaceae</taxon>
        <taxon>Corynebacterium</taxon>
    </lineage>
</organism>
<proteinExistence type="predicted"/>
<sequence>MTTKVTVSLREVFANAPIAQNWASEPTTSPVGYTLAPGTLPEGVNVPVYDSIESLGAWLVGYLERDVQSTNSNPKES</sequence>
<name>S4XG59_9CORY</name>
<evidence type="ECO:0000313" key="2">
    <source>
        <dbReference type="Proteomes" id="UP000014809"/>
    </source>
</evidence>
<gene>
    <name evidence="1" type="ORF">A606_09410</name>
</gene>
<dbReference type="STRING" id="1200352.A606_09410"/>
<dbReference type="KEGG" id="cter:A606_09410"/>
<dbReference type="EMBL" id="CP003696">
    <property type="protein sequence ID" value="AGP31521.1"/>
    <property type="molecule type" value="Genomic_DNA"/>
</dbReference>
<evidence type="ECO:0000313" key="1">
    <source>
        <dbReference type="EMBL" id="AGP31521.1"/>
    </source>
</evidence>
<dbReference type="PATRIC" id="fig|1200352.3.peg.1915"/>
<dbReference type="AlphaFoldDB" id="S4XG59"/>
<dbReference type="HOGENOM" id="CLU_2632164_0_0_11"/>
<dbReference type="Proteomes" id="UP000014809">
    <property type="component" value="Chromosome"/>
</dbReference>
<protein>
    <submittedName>
        <fullName evidence="1">Uncharacterized protein</fullName>
    </submittedName>
</protein>
<dbReference type="RefSeq" id="WP_020441877.1">
    <property type="nucleotide sequence ID" value="NC_021663.1"/>
</dbReference>
<keyword evidence="2" id="KW-1185">Reference proteome</keyword>
<accession>S4XG59</accession>